<evidence type="ECO:0000313" key="6">
    <source>
        <dbReference type="Proteomes" id="UP000287144"/>
    </source>
</evidence>
<dbReference type="EMBL" id="NKCK01000162">
    <property type="protein sequence ID" value="RSL94749.1"/>
    <property type="molecule type" value="Genomic_DNA"/>
</dbReference>
<dbReference type="SMART" id="SM00825">
    <property type="entry name" value="PKS_KS"/>
    <property type="match status" value="1"/>
</dbReference>
<dbReference type="SUPFAM" id="SSF53901">
    <property type="entry name" value="Thiolase-like"/>
    <property type="match status" value="1"/>
</dbReference>
<feature type="compositionally biased region" description="Polar residues" evidence="3">
    <location>
        <begin position="1"/>
        <end position="11"/>
    </location>
</feature>
<keyword evidence="1" id="KW-0596">Phosphopantetheine</keyword>
<proteinExistence type="predicted"/>
<protein>
    <recommendedName>
        <fullName evidence="4">Ketosynthase family 3 (KS3) domain-containing protein</fullName>
    </recommendedName>
</protein>
<dbReference type="Gene3D" id="3.40.47.10">
    <property type="match status" value="1"/>
</dbReference>
<dbReference type="STRING" id="1325735.A0A428SY54"/>
<keyword evidence="2" id="KW-0597">Phosphoprotein</keyword>
<feature type="compositionally biased region" description="Basic and acidic residues" evidence="3">
    <location>
        <begin position="30"/>
        <end position="43"/>
    </location>
</feature>
<dbReference type="PANTHER" id="PTHR43775:SF46">
    <property type="entry name" value="FUMIGERMIN SYNTHASE"/>
    <property type="match status" value="1"/>
</dbReference>
<dbReference type="Proteomes" id="UP000287144">
    <property type="component" value="Unassembled WGS sequence"/>
</dbReference>
<organism evidence="5 6">
    <name type="scientific">Fusarium oligoseptatum</name>
    <dbReference type="NCBI Taxonomy" id="2604345"/>
    <lineage>
        <taxon>Eukaryota</taxon>
        <taxon>Fungi</taxon>
        <taxon>Dikarya</taxon>
        <taxon>Ascomycota</taxon>
        <taxon>Pezizomycotina</taxon>
        <taxon>Sordariomycetes</taxon>
        <taxon>Hypocreomycetidae</taxon>
        <taxon>Hypocreales</taxon>
        <taxon>Nectriaceae</taxon>
        <taxon>Fusarium</taxon>
        <taxon>Fusarium solani species complex</taxon>
    </lineage>
</organism>
<dbReference type="GO" id="GO:0006633">
    <property type="term" value="P:fatty acid biosynthetic process"/>
    <property type="evidence" value="ECO:0007669"/>
    <property type="project" value="TreeGrafter"/>
</dbReference>
<dbReference type="PANTHER" id="PTHR43775">
    <property type="entry name" value="FATTY ACID SYNTHASE"/>
    <property type="match status" value="1"/>
</dbReference>
<dbReference type="PROSITE" id="PS52004">
    <property type="entry name" value="KS3_2"/>
    <property type="match status" value="1"/>
</dbReference>
<reference evidence="5 6" key="1">
    <citation type="submission" date="2017-06" db="EMBL/GenBank/DDBJ databases">
        <title>Comparative genomic analysis of Ambrosia Fusariam Clade fungi.</title>
        <authorList>
            <person name="Stajich J.E."/>
            <person name="Carrillo J."/>
            <person name="Kijimoto T."/>
            <person name="Eskalen A."/>
            <person name="O'Donnell K."/>
            <person name="Kasson M."/>
        </authorList>
    </citation>
    <scope>NUCLEOTIDE SEQUENCE [LARGE SCALE GENOMIC DNA]</scope>
    <source>
        <strain evidence="5 6">NRRL62579</strain>
    </source>
</reference>
<dbReference type="GO" id="GO:0044550">
    <property type="term" value="P:secondary metabolite biosynthetic process"/>
    <property type="evidence" value="ECO:0007669"/>
    <property type="project" value="TreeGrafter"/>
</dbReference>
<dbReference type="AlphaFoldDB" id="A0A428SY54"/>
<feature type="domain" description="Ketosynthase family 3 (KS3)" evidence="4">
    <location>
        <begin position="61"/>
        <end position="216"/>
    </location>
</feature>
<gene>
    <name evidence="5" type="ORF">CEP52_012442</name>
</gene>
<evidence type="ECO:0000256" key="2">
    <source>
        <dbReference type="ARBA" id="ARBA00022553"/>
    </source>
</evidence>
<sequence>MLSNATQQPQLIQRHDGLHGTINGTSPDSLNERGTDHVSLNGHDHDILSLNGNSTATHTSPRPIAICGMALRLPNGIKDPETFWDVLVNGVDLQAPIPPTRWNAAGFTNKLGNRSSIAAQRGYFLSDDLSTLDTSFFTMSKRELDRCDPQQRKLLELTREVLESAGETEFRGKPIGCYVGTFGEDWLQMSGKEDQHIGGYPLAAYGDLILANRISF</sequence>
<evidence type="ECO:0000256" key="1">
    <source>
        <dbReference type="ARBA" id="ARBA00022450"/>
    </source>
</evidence>
<feature type="region of interest" description="Disordered" evidence="3">
    <location>
        <begin position="1"/>
        <end position="43"/>
    </location>
</feature>
<dbReference type="InterPro" id="IPR016039">
    <property type="entry name" value="Thiolase-like"/>
</dbReference>
<comment type="caution">
    <text evidence="5">The sequence shown here is derived from an EMBL/GenBank/DDBJ whole genome shotgun (WGS) entry which is preliminary data.</text>
</comment>
<dbReference type="InterPro" id="IPR020841">
    <property type="entry name" value="PKS_Beta-ketoAc_synthase_dom"/>
</dbReference>
<dbReference type="Pfam" id="PF00109">
    <property type="entry name" value="ketoacyl-synt"/>
    <property type="match status" value="1"/>
</dbReference>
<dbReference type="InterPro" id="IPR014030">
    <property type="entry name" value="Ketoacyl_synth_N"/>
</dbReference>
<name>A0A428SY54_9HYPO</name>
<evidence type="ECO:0000259" key="4">
    <source>
        <dbReference type="PROSITE" id="PS52004"/>
    </source>
</evidence>
<keyword evidence="6" id="KW-1185">Reference proteome</keyword>
<dbReference type="InterPro" id="IPR050091">
    <property type="entry name" value="PKS_NRPS_Biosynth_Enz"/>
</dbReference>
<evidence type="ECO:0000256" key="3">
    <source>
        <dbReference type="SAM" id="MobiDB-lite"/>
    </source>
</evidence>
<accession>A0A428SY54</accession>
<dbReference type="GO" id="GO:0004312">
    <property type="term" value="F:fatty acid synthase activity"/>
    <property type="evidence" value="ECO:0007669"/>
    <property type="project" value="TreeGrafter"/>
</dbReference>
<evidence type="ECO:0000313" key="5">
    <source>
        <dbReference type="EMBL" id="RSL94749.1"/>
    </source>
</evidence>